<reference evidence="2 3" key="1">
    <citation type="submission" date="2021-07" db="EMBL/GenBank/DDBJ databases">
        <authorList>
            <person name="Imarazene B."/>
            <person name="Zahm M."/>
            <person name="Klopp C."/>
            <person name="Cabau C."/>
            <person name="Beille S."/>
            <person name="Jouanno E."/>
            <person name="Castinel A."/>
            <person name="Lluch J."/>
            <person name="Gil L."/>
            <person name="Kuchtly C."/>
            <person name="Lopez Roques C."/>
            <person name="Donnadieu C."/>
            <person name="Parrinello H."/>
            <person name="Journot L."/>
            <person name="Du K."/>
            <person name="Schartl M."/>
            <person name="Retaux S."/>
            <person name="Guiguen Y."/>
        </authorList>
    </citation>
    <scope>NUCLEOTIDE SEQUENCE [LARGE SCALE GENOMIC DNA]</scope>
    <source>
        <strain evidence="2">Pach_M1</strain>
        <tissue evidence="2">Testis</tissue>
    </source>
</reference>
<dbReference type="Proteomes" id="UP000752171">
    <property type="component" value="Unassembled WGS sequence"/>
</dbReference>
<protein>
    <submittedName>
        <fullName evidence="2">Uncharacterized protein</fullName>
    </submittedName>
</protein>
<dbReference type="EMBL" id="JAICCE010000002">
    <property type="protein sequence ID" value="KAG9280216.1"/>
    <property type="molecule type" value="Genomic_DNA"/>
</dbReference>
<feature type="compositionally biased region" description="Polar residues" evidence="1">
    <location>
        <begin position="182"/>
        <end position="191"/>
    </location>
</feature>
<gene>
    <name evidence="2" type="ORF">AMEX_G2896</name>
</gene>
<evidence type="ECO:0000313" key="3">
    <source>
        <dbReference type="Proteomes" id="UP000752171"/>
    </source>
</evidence>
<name>A0A8T2MFC5_ASTMX</name>
<evidence type="ECO:0000256" key="1">
    <source>
        <dbReference type="SAM" id="MobiDB-lite"/>
    </source>
</evidence>
<organism evidence="2 3">
    <name type="scientific">Astyanax mexicanus</name>
    <name type="common">Blind cave fish</name>
    <name type="synonym">Astyanax fasciatus mexicanus</name>
    <dbReference type="NCBI Taxonomy" id="7994"/>
    <lineage>
        <taxon>Eukaryota</taxon>
        <taxon>Metazoa</taxon>
        <taxon>Chordata</taxon>
        <taxon>Craniata</taxon>
        <taxon>Vertebrata</taxon>
        <taxon>Euteleostomi</taxon>
        <taxon>Actinopterygii</taxon>
        <taxon>Neopterygii</taxon>
        <taxon>Teleostei</taxon>
        <taxon>Ostariophysi</taxon>
        <taxon>Characiformes</taxon>
        <taxon>Characoidei</taxon>
        <taxon>Acestrorhamphidae</taxon>
        <taxon>Acestrorhamphinae</taxon>
        <taxon>Astyanax</taxon>
    </lineage>
</organism>
<feature type="region of interest" description="Disordered" evidence="1">
    <location>
        <begin position="1"/>
        <end position="22"/>
    </location>
</feature>
<feature type="region of interest" description="Disordered" evidence="1">
    <location>
        <begin position="165"/>
        <end position="221"/>
    </location>
</feature>
<accession>A0A8T2MFC5</accession>
<proteinExistence type="predicted"/>
<comment type="caution">
    <text evidence="2">The sequence shown here is derived from an EMBL/GenBank/DDBJ whole genome shotgun (WGS) entry which is preliminary data.</text>
</comment>
<evidence type="ECO:0000313" key="2">
    <source>
        <dbReference type="EMBL" id="KAG9280216.1"/>
    </source>
</evidence>
<sequence>AQLENDVTDHPEAGNPLDLPPTNTDPVRVSFCECMDDPESQNGEVVYGNISYRLLLSTDLSYNFFLFFMDKLQYDSVECVDDPEGQNGEVVYGNISYRLQLNTGLPQEEEFSVQNCHQSHVNHRSHTQQDSVECVDDPEGQNGEVVYGNVSYRLQLNTGLPQEEEFSVQNCHQSHVNHRSHTQQPHVQNQRIGLHQEEARSAVSRPSGGTETPPVSVQCEENPEGQHGEVVFERMSYRQFPSTPAPIIWRVITVLCTVMHTTVFSEHEDDVMHLFFGGFGLNAVFIYDML</sequence>
<feature type="non-terminal residue" evidence="2">
    <location>
        <position position="290"/>
    </location>
</feature>
<dbReference type="AlphaFoldDB" id="A0A8T2MFC5"/>